<evidence type="ECO:0008006" key="4">
    <source>
        <dbReference type="Google" id="ProtNLM"/>
    </source>
</evidence>
<feature type="chain" id="PRO_5017978345" description="Cystatin domain-containing protein" evidence="1">
    <location>
        <begin position="20"/>
        <end position="119"/>
    </location>
</feature>
<evidence type="ECO:0000313" key="3">
    <source>
        <dbReference type="Proteomes" id="UP000276133"/>
    </source>
</evidence>
<dbReference type="InterPro" id="IPR046350">
    <property type="entry name" value="Cystatin_sf"/>
</dbReference>
<gene>
    <name evidence="2" type="ORF">BpHYR1_045171</name>
</gene>
<dbReference type="SUPFAM" id="SSF54403">
    <property type="entry name" value="Cystatin/monellin"/>
    <property type="match status" value="1"/>
</dbReference>
<accession>A0A3M7P478</accession>
<keyword evidence="1" id="KW-0732">Signal</keyword>
<dbReference type="Proteomes" id="UP000276133">
    <property type="component" value="Unassembled WGS sequence"/>
</dbReference>
<comment type="caution">
    <text evidence="2">The sequence shown here is derived from an EMBL/GenBank/DDBJ whole genome shotgun (WGS) entry which is preliminary data.</text>
</comment>
<name>A0A3M7P478_BRAPC</name>
<keyword evidence="3" id="KW-1185">Reference proteome</keyword>
<reference evidence="2 3" key="1">
    <citation type="journal article" date="2018" name="Sci. Rep.">
        <title>Genomic signatures of local adaptation to the degree of environmental predictability in rotifers.</title>
        <authorList>
            <person name="Franch-Gras L."/>
            <person name="Hahn C."/>
            <person name="Garcia-Roger E.M."/>
            <person name="Carmona M.J."/>
            <person name="Serra M."/>
            <person name="Gomez A."/>
        </authorList>
    </citation>
    <scope>NUCLEOTIDE SEQUENCE [LARGE SCALE GENOMIC DNA]</scope>
    <source>
        <strain evidence="2">HYR1</strain>
    </source>
</reference>
<evidence type="ECO:0000313" key="2">
    <source>
        <dbReference type="EMBL" id="RMZ93640.1"/>
    </source>
</evidence>
<protein>
    <recommendedName>
        <fullName evidence="4">Cystatin domain-containing protein</fullName>
    </recommendedName>
</protein>
<evidence type="ECO:0000256" key="1">
    <source>
        <dbReference type="SAM" id="SignalP"/>
    </source>
</evidence>
<feature type="signal peptide" evidence="1">
    <location>
        <begin position="1"/>
        <end position="19"/>
    </location>
</feature>
<dbReference type="Gene3D" id="3.10.450.10">
    <property type="match status" value="1"/>
</dbReference>
<proteinExistence type="predicted"/>
<organism evidence="2 3">
    <name type="scientific">Brachionus plicatilis</name>
    <name type="common">Marine rotifer</name>
    <name type="synonym">Brachionus muelleri</name>
    <dbReference type="NCBI Taxonomy" id="10195"/>
    <lineage>
        <taxon>Eukaryota</taxon>
        <taxon>Metazoa</taxon>
        <taxon>Spiralia</taxon>
        <taxon>Gnathifera</taxon>
        <taxon>Rotifera</taxon>
        <taxon>Eurotatoria</taxon>
        <taxon>Monogononta</taxon>
        <taxon>Pseudotrocha</taxon>
        <taxon>Ploima</taxon>
        <taxon>Brachionidae</taxon>
        <taxon>Brachionus</taxon>
    </lineage>
</organism>
<dbReference type="OrthoDB" id="6089223at2759"/>
<sequence>MFKLLAICFTLFVASQAFAVGGYQPATATDEFMSLARWSANQMSSYTGVLGQHNLMTVRNLMTQVVNGINYKFTIDLLVQTPENQYFFRSCDLTVFDQPWTNTREIVGTPKCGANPYYP</sequence>
<dbReference type="AlphaFoldDB" id="A0A3M7P478"/>
<dbReference type="EMBL" id="REGN01013652">
    <property type="protein sequence ID" value="RMZ93640.1"/>
    <property type="molecule type" value="Genomic_DNA"/>
</dbReference>